<organism evidence="9 10">
    <name type="scientific">Thermogemmata fonticola</name>
    <dbReference type="NCBI Taxonomy" id="2755323"/>
    <lineage>
        <taxon>Bacteria</taxon>
        <taxon>Pseudomonadati</taxon>
        <taxon>Planctomycetota</taxon>
        <taxon>Planctomycetia</taxon>
        <taxon>Gemmatales</taxon>
        <taxon>Gemmataceae</taxon>
        <taxon>Thermogemmata</taxon>
    </lineage>
</organism>
<evidence type="ECO:0000256" key="4">
    <source>
        <dbReference type="ARBA" id="ARBA00022840"/>
    </source>
</evidence>
<dbReference type="GO" id="GO:0030983">
    <property type="term" value="F:mismatched DNA binding"/>
    <property type="evidence" value="ECO:0007669"/>
    <property type="project" value="InterPro"/>
</dbReference>
<evidence type="ECO:0000256" key="3">
    <source>
        <dbReference type="ARBA" id="ARBA00022801"/>
    </source>
</evidence>
<dbReference type="GO" id="GO:0016887">
    <property type="term" value="F:ATP hydrolysis activity"/>
    <property type="evidence" value="ECO:0007669"/>
    <property type="project" value="InterPro"/>
</dbReference>
<dbReference type="SUPFAM" id="SSF52540">
    <property type="entry name" value="P-loop containing nucleoside triphosphate hydrolases"/>
    <property type="match status" value="1"/>
</dbReference>
<gene>
    <name evidence="9" type="ORF">H0921_03900</name>
</gene>
<dbReference type="GO" id="GO:0004519">
    <property type="term" value="F:endonuclease activity"/>
    <property type="evidence" value="ECO:0007669"/>
    <property type="project" value="InterPro"/>
</dbReference>
<dbReference type="InterPro" id="IPR045076">
    <property type="entry name" value="MutS"/>
</dbReference>
<reference evidence="9 10" key="1">
    <citation type="submission" date="2020-07" db="EMBL/GenBank/DDBJ databases">
        <title>Thermogemmata thermophila gen. nov., sp. nov., a novel moderate thermophilic planctomycete from a Kamchatka hot spring.</title>
        <authorList>
            <person name="Elcheninov A.G."/>
            <person name="Podosokorskaya O.A."/>
            <person name="Kovaleva O.L."/>
            <person name="Novikov A."/>
            <person name="Bonch-Osmolovskaya E.A."/>
            <person name="Toshchakov S.V."/>
            <person name="Kublanov I.V."/>
        </authorList>
    </citation>
    <scope>NUCLEOTIDE SEQUENCE [LARGE SCALE GENOMIC DNA]</scope>
    <source>
        <strain evidence="9 10">2918</strain>
    </source>
</reference>
<evidence type="ECO:0000256" key="6">
    <source>
        <dbReference type="ARBA" id="ARBA00023125"/>
    </source>
</evidence>
<keyword evidence="7" id="KW-0175">Coiled coil</keyword>
<dbReference type="RefSeq" id="WP_194536736.1">
    <property type="nucleotide sequence ID" value="NZ_JACEFB010000002.1"/>
</dbReference>
<dbReference type="NCBIfam" id="TIGR01069">
    <property type="entry name" value="mutS2"/>
    <property type="match status" value="1"/>
</dbReference>
<proteinExistence type="predicted"/>
<keyword evidence="4" id="KW-0067">ATP-binding</keyword>
<keyword evidence="5" id="KW-0694">RNA-binding</keyword>
<name>A0A7V9AAS1_9BACT</name>
<keyword evidence="6" id="KW-0238">DNA-binding</keyword>
<dbReference type="InterPro" id="IPR007696">
    <property type="entry name" value="DNA_mismatch_repair_MutS_core"/>
</dbReference>
<dbReference type="EMBL" id="JACEFB010000002">
    <property type="protein sequence ID" value="MBA2225303.1"/>
    <property type="molecule type" value="Genomic_DNA"/>
</dbReference>
<dbReference type="GO" id="GO:0006298">
    <property type="term" value="P:mismatch repair"/>
    <property type="evidence" value="ECO:0007669"/>
    <property type="project" value="InterPro"/>
</dbReference>
<dbReference type="InterPro" id="IPR027417">
    <property type="entry name" value="P-loop_NTPase"/>
</dbReference>
<dbReference type="CDD" id="cd03280">
    <property type="entry name" value="ABC_MutS2"/>
    <property type="match status" value="1"/>
</dbReference>
<dbReference type="PROSITE" id="PS00486">
    <property type="entry name" value="DNA_MISMATCH_REPAIR_2"/>
    <property type="match status" value="1"/>
</dbReference>
<dbReference type="Proteomes" id="UP000542342">
    <property type="component" value="Unassembled WGS sequence"/>
</dbReference>
<dbReference type="GO" id="GO:0045910">
    <property type="term" value="P:negative regulation of DNA recombination"/>
    <property type="evidence" value="ECO:0007669"/>
    <property type="project" value="InterPro"/>
</dbReference>
<evidence type="ECO:0000313" key="10">
    <source>
        <dbReference type="Proteomes" id="UP000542342"/>
    </source>
</evidence>
<feature type="domain" description="DNA mismatch repair proteins mutS family" evidence="8">
    <location>
        <begin position="418"/>
        <end position="434"/>
    </location>
</feature>
<sequence length="633" mass="70178">MDAHTLELLGYEAIRELLASYATTSLGRELARRLEPSTDLAHIQRQIAWTSEMVEALAAGVAPPLQGIHDIRLWVRRAALGTMLAAEQLVQIAETLQATGALYRYRMRLPPSCKGLMELLAGIEDFGPTARLITACIDARGHVLDMASPELADIRRRLHDLDERIKGEIRRMLRDPELRRLLSYPNATVHGDHHVLPVAVNYRHKVAGVVHRMSATGETVFIEPASVAALHAERVALQAAEEREVQRVLRRLSGEVGRLAKPLGYALDIAARLDLITAQARFSRDYRMSAPQLNTEGRLWLQQARHPLLEHLFRTSTEEQAPRQVVPIDVRLGFHFNILIITGPNTGGKTVALKTTGLLCLMAQSGLHVPAAPGSLLPVFRHILADIGDEQSLEQSLSTFSAHMSRIATILRTATADSLVLLDELGAGTDPTEGAALGRAILDQLDQIGCRAMVTTHLGDLKTYAFSNPRAENGAVEFDVETLRPTYRLHIGQFGMSNALTIARRLQLPPELLQRAARYLHQGGSVAAELARLQRVRQEAEQAKAEAVAARLAAEQEKQAYAQRRAHLEQQAAEQAQLQEWRSRLREGETVRVSRFDAVGRVVRVDLRKRLITVHIGLGQWEVPFEEILPVTS</sequence>
<dbReference type="InterPro" id="IPR000432">
    <property type="entry name" value="DNA_mismatch_repair_MutS_C"/>
</dbReference>
<accession>A0A7V9AAS1</accession>
<dbReference type="SMART" id="SM00533">
    <property type="entry name" value="MUTSd"/>
    <property type="match status" value="1"/>
</dbReference>
<keyword evidence="1" id="KW-0699">rRNA-binding</keyword>
<protein>
    <submittedName>
        <fullName evidence="9">DNA strand exchange inhibitor protein</fullName>
    </submittedName>
</protein>
<dbReference type="InterPro" id="IPR036187">
    <property type="entry name" value="DNA_mismatch_repair_MutS_sf"/>
</dbReference>
<dbReference type="InterPro" id="IPR005747">
    <property type="entry name" value="MutS2"/>
</dbReference>
<dbReference type="PIRSF" id="PIRSF005814">
    <property type="entry name" value="MutS_YshD"/>
    <property type="match status" value="1"/>
</dbReference>
<dbReference type="PANTHER" id="PTHR48466:SF2">
    <property type="entry name" value="OS10G0509000 PROTEIN"/>
    <property type="match status" value="1"/>
</dbReference>
<evidence type="ECO:0000256" key="1">
    <source>
        <dbReference type="ARBA" id="ARBA00022730"/>
    </source>
</evidence>
<dbReference type="Gene3D" id="3.40.50.300">
    <property type="entry name" value="P-loop containing nucleotide triphosphate hydrolases"/>
    <property type="match status" value="1"/>
</dbReference>
<evidence type="ECO:0000313" key="9">
    <source>
        <dbReference type="EMBL" id="MBA2225303.1"/>
    </source>
</evidence>
<dbReference type="FunFam" id="3.40.50.300:FF:000830">
    <property type="entry name" value="Endonuclease MutS2"/>
    <property type="match status" value="1"/>
</dbReference>
<dbReference type="SUPFAM" id="SSF48334">
    <property type="entry name" value="DNA repair protein MutS, domain III"/>
    <property type="match status" value="1"/>
</dbReference>
<dbReference type="GO" id="GO:0019843">
    <property type="term" value="F:rRNA binding"/>
    <property type="evidence" value="ECO:0007669"/>
    <property type="project" value="UniProtKB-KW"/>
</dbReference>
<keyword evidence="2" id="KW-0547">Nucleotide-binding</keyword>
<evidence type="ECO:0000256" key="7">
    <source>
        <dbReference type="SAM" id="Coils"/>
    </source>
</evidence>
<evidence type="ECO:0000256" key="5">
    <source>
        <dbReference type="ARBA" id="ARBA00022884"/>
    </source>
</evidence>
<evidence type="ECO:0000256" key="2">
    <source>
        <dbReference type="ARBA" id="ARBA00022741"/>
    </source>
</evidence>
<dbReference type="PANTHER" id="PTHR48466">
    <property type="entry name" value="OS10G0509000 PROTEIN-RELATED"/>
    <property type="match status" value="1"/>
</dbReference>
<dbReference type="SMART" id="SM00534">
    <property type="entry name" value="MUTSac"/>
    <property type="match status" value="1"/>
</dbReference>
<evidence type="ECO:0000259" key="8">
    <source>
        <dbReference type="PROSITE" id="PS00486"/>
    </source>
</evidence>
<dbReference type="GO" id="GO:0140664">
    <property type="term" value="F:ATP-dependent DNA damage sensor activity"/>
    <property type="evidence" value="ECO:0007669"/>
    <property type="project" value="InterPro"/>
</dbReference>
<dbReference type="AlphaFoldDB" id="A0A7V9AAS1"/>
<comment type="caution">
    <text evidence="9">The sequence shown here is derived from an EMBL/GenBank/DDBJ whole genome shotgun (WGS) entry which is preliminary data.</text>
</comment>
<keyword evidence="3" id="KW-0378">Hydrolase</keyword>
<dbReference type="GO" id="GO:0005524">
    <property type="term" value="F:ATP binding"/>
    <property type="evidence" value="ECO:0007669"/>
    <property type="project" value="UniProtKB-KW"/>
</dbReference>
<feature type="coiled-coil region" evidence="7">
    <location>
        <begin position="526"/>
        <end position="571"/>
    </location>
</feature>
<keyword evidence="10" id="KW-1185">Reference proteome</keyword>
<dbReference type="Pfam" id="PF00488">
    <property type="entry name" value="MutS_V"/>
    <property type="match status" value="1"/>
</dbReference>